<dbReference type="AlphaFoldDB" id="A0A842IQC7"/>
<comment type="caution">
    <text evidence="2">The sequence shown here is derived from an EMBL/GenBank/DDBJ whole genome shotgun (WGS) entry which is preliminary data.</text>
</comment>
<reference evidence="2" key="1">
    <citation type="submission" date="2020-08" db="EMBL/GenBank/DDBJ databases">
        <title>Winogradskyella ouciana sp. nov., isolated from the hadal seawater of the Mariana Trench.</title>
        <authorList>
            <person name="He X."/>
        </authorList>
    </citation>
    <scope>NUCLEOTIDE SEQUENCE [LARGE SCALE GENOMIC DNA]</scope>
    <source>
        <strain evidence="2">KCTC 52348</strain>
    </source>
</reference>
<keyword evidence="3" id="KW-1185">Reference proteome</keyword>
<dbReference type="Proteomes" id="UP000533900">
    <property type="component" value="Unassembled WGS sequence"/>
</dbReference>
<gene>
    <name evidence="2" type="ORF">H7F21_07420</name>
</gene>
<sequence length="159" mass="19100">MKKIVLITFALVLGLNVFGQRRRNMNGVPQTNREPTELEIAKRKQMMEDRKQEYIDNFLTTLEADEFQKVIIKQYIESYYDKKIALLKERYEHSLDRKDAVEKLDNSHFKELEELISENDMAKIKEMIKGNFDEKEVVKKKKKKRKKRKKDKDEDDDGR</sequence>
<organism evidence="2 3">
    <name type="scientific">Winogradskyella flava</name>
    <dbReference type="NCBI Taxonomy" id="1884876"/>
    <lineage>
        <taxon>Bacteria</taxon>
        <taxon>Pseudomonadati</taxon>
        <taxon>Bacteroidota</taxon>
        <taxon>Flavobacteriia</taxon>
        <taxon>Flavobacteriales</taxon>
        <taxon>Flavobacteriaceae</taxon>
        <taxon>Winogradskyella</taxon>
    </lineage>
</organism>
<feature type="compositionally biased region" description="Basic residues" evidence="1">
    <location>
        <begin position="138"/>
        <end position="150"/>
    </location>
</feature>
<accession>A0A842IQC7</accession>
<feature type="region of interest" description="Disordered" evidence="1">
    <location>
        <begin position="135"/>
        <end position="159"/>
    </location>
</feature>
<evidence type="ECO:0000313" key="3">
    <source>
        <dbReference type="Proteomes" id="UP000533900"/>
    </source>
</evidence>
<evidence type="ECO:0000313" key="2">
    <source>
        <dbReference type="EMBL" id="MBC2844915.1"/>
    </source>
</evidence>
<dbReference type="RefSeq" id="WP_185788639.1">
    <property type="nucleotide sequence ID" value="NZ_JACLCP010000002.1"/>
</dbReference>
<name>A0A842IQC7_9FLAO</name>
<evidence type="ECO:0000256" key="1">
    <source>
        <dbReference type="SAM" id="MobiDB-lite"/>
    </source>
</evidence>
<proteinExistence type="predicted"/>
<protein>
    <submittedName>
        <fullName evidence="2">Uncharacterized protein</fullName>
    </submittedName>
</protein>
<dbReference type="EMBL" id="JACLCP010000002">
    <property type="protein sequence ID" value="MBC2844915.1"/>
    <property type="molecule type" value="Genomic_DNA"/>
</dbReference>